<sequence length="140" mass="15688">MNIETYLGFDVGTKRTGIAIANSLTNTANGIDVVANNKDGSTNFEAYDEIVKTHNVHLFVVGVPLDEEGKTQEMTFIARAFGRKLTARYGIETVFIDEYLSSFDAKKQLKYNHYHPNANRGEVDKLSAALILQTWLEENI</sequence>
<evidence type="ECO:0000256" key="5">
    <source>
        <dbReference type="HAMAP-Rule" id="MF_00651"/>
    </source>
</evidence>
<evidence type="ECO:0000313" key="7">
    <source>
        <dbReference type="EMBL" id="WXU00518.1"/>
    </source>
</evidence>
<keyword evidence="4 5" id="KW-0378">Hydrolase</keyword>
<comment type="function">
    <text evidence="5">Could be a nuclease involved in processing of the 5'-end of pre-16S rRNA.</text>
</comment>
<gene>
    <name evidence="7" type="primary">yqgF</name>
    <name evidence="7" type="ORF">Ctma_1242</name>
</gene>
<evidence type="ECO:0000256" key="3">
    <source>
        <dbReference type="ARBA" id="ARBA00022722"/>
    </source>
</evidence>
<dbReference type="EC" id="3.1.-.-" evidence="5"/>
<dbReference type="SMART" id="SM00732">
    <property type="entry name" value="YqgFc"/>
    <property type="match status" value="1"/>
</dbReference>
<dbReference type="AlphaFoldDB" id="A0AAU6PHQ7"/>
<dbReference type="GO" id="GO:0005829">
    <property type="term" value="C:cytosol"/>
    <property type="evidence" value="ECO:0007669"/>
    <property type="project" value="TreeGrafter"/>
</dbReference>
<dbReference type="HAMAP" id="MF_00651">
    <property type="entry name" value="Nuclease_YqgF"/>
    <property type="match status" value="1"/>
</dbReference>
<dbReference type="EMBL" id="CP138327">
    <property type="protein sequence ID" value="WXU00518.1"/>
    <property type="molecule type" value="Genomic_DNA"/>
</dbReference>
<dbReference type="InterPro" id="IPR005227">
    <property type="entry name" value="YqgF"/>
</dbReference>
<dbReference type="CDD" id="cd16964">
    <property type="entry name" value="YqgF"/>
    <property type="match status" value="1"/>
</dbReference>
<name>A0AAU6PHQ7_9GAMM</name>
<comment type="subcellular location">
    <subcellularLocation>
        <location evidence="5">Cytoplasm</location>
    </subcellularLocation>
</comment>
<protein>
    <recommendedName>
        <fullName evidence="5">Putative pre-16S rRNA nuclease</fullName>
        <ecNumber evidence="5">3.1.-.-</ecNumber>
    </recommendedName>
</protein>
<evidence type="ECO:0000256" key="4">
    <source>
        <dbReference type="ARBA" id="ARBA00022801"/>
    </source>
</evidence>
<evidence type="ECO:0000259" key="6">
    <source>
        <dbReference type="SMART" id="SM00732"/>
    </source>
</evidence>
<proteinExistence type="inferred from homology"/>
<keyword evidence="2 5" id="KW-0690">Ribosome biogenesis</keyword>
<dbReference type="NCBIfam" id="TIGR00250">
    <property type="entry name" value="RNAse_H_YqgF"/>
    <property type="match status" value="1"/>
</dbReference>
<dbReference type="InterPro" id="IPR037027">
    <property type="entry name" value="YqgF/RNaseH-like_dom_sf"/>
</dbReference>
<evidence type="ECO:0000256" key="2">
    <source>
        <dbReference type="ARBA" id="ARBA00022517"/>
    </source>
</evidence>
<dbReference type="Gene3D" id="3.30.420.140">
    <property type="entry name" value="YqgF/RNase H-like domain"/>
    <property type="match status" value="1"/>
</dbReference>
<dbReference type="PANTHER" id="PTHR33317:SF4">
    <property type="entry name" value="POLYNUCLEOTIDYL TRANSFERASE, RIBONUCLEASE H-LIKE SUPERFAMILY PROTEIN"/>
    <property type="match status" value="1"/>
</dbReference>
<feature type="domain" description="YqgF/RNase H-like" evidence="6">
    <location>
        <begin position="4"/>
        <end position="105"/>
    </location>
</feature>
<organism evidence="7">
    <name type="scientific">Catillopecten margaritatus gill symbiont</name>
    <dbReference type="NCBI Taxonomy" id="3083288"/>
    <lineage>
        <taxon>Bacteria</taxon>
        <taxon>Pseudomonadati</taxon>
        <taxon>Pseudomonadota</taxon>
        <taxon>Gammaproteobacteria</taxon>
        <taxon>sulfur-oxidizing symbionts</taxon>
    </lineage>
</organism>
<keyword evidence="3 5" id="KW-0540">Nuclease</keyword>
<evidence type="ECO:0000256" key="1">
    <source>
        <dbReference type="ARBA" id="ARBA00022490"/>
    </source>
</evidence>
<dbReference type="InterPro" id="IPR012337">
    <property type="entry name" value="RNaseH-like_sf"/>
</dbReference>
<dbReference type="SUPFAM" id="SSF53098">
    <property type="entry name" value="Ribonuclease H-like"/>
    <property type="match status" value="1"/>
</dbReference>
<dbReference type="GO" id="GO:0016788">
    <property type="term" value="F:hydrolase activity, acting on ester bonds"/>
    <property type="evidence" value="ECO:0007669"/>
    <property type="project" value="UniProtKB-UniRule"/>
</dbReference>
<dbReference type="GO" id="GO:0000967">
    <property type="term" value="P:rRNA 5'-end processing"/>
    <property type="evidence" value="ECO:0007669"/>
    <property type="project" value="UniProtKB-UniRule"/>
</dbReference>
<reference evidence="7" key="1">
    <citation type="submission" date="2023-10" db="EMBL/GenBank/DDBJ databases">
        <title>The first scallop-associated chemosynthetic bacterial symbiont.</title>
        <authorList>
            <person name="Lin Y.-T."/>
            <person name="Sun J."/>
            <person name="Ip J.C.-H."/>
            <person name="He X."/>
            <person name="Gao Z.-M."/>
            <person name="Perez M."/>
            <person name="Xu T."/>
            <person name="Qian P.-Y."/>
            <person name="Qiu J.-W."/>
        </authorList>
    </citation>
    <scope>NUCLEOTIDE SEQUENCE</scope>
    <source>
        <strain evidence="7">Gill1</strain>
    </source>
</reference>
<dbReference type="InterPro" id="IPR006641">
    <property type="entry name" value="YqgF/RNaseH-like_dom"/>
</dbReference>
<keyword evidence="1 5" id="KW-0963">Cytoplasm</keyword>
<dbReference type="PANTHER" id="PTHR33317">
    <property type="entry name" value="POLYNUCLEOTIDYL TRANSFERASE, RIBONUCLEASE H-LIKE SUPERFAMILY PROTEIN"/>
    <property type="match status" value="1"/>
</dbReference>
<accession>A0AAU6PHQ7</accession>
<comment type="similarity">
    <text evidence="5">Belongs to the YqgF HJR family.</text>
</comment>
<dbReference type="GO" id="GO:0004518">
    <property type="term" value="F:nuclease activity"/>
    <property type="evidence" value="ECO:0007669"/>
    <property type="project" value="UniProtKB-KW"/>
</dbReference>
<dbReference type="Pfam" id="PF03652">
    <property type="entry name" value="RuvX"/>
    <property type="match status" value="1"/>
</dbReference>